<evidence type="ECO:0000256" key="1">
    <source>
        <dbReference type="SAM" id="MobiDB-lite"/>
    </source>
</evidence>
<evidence type="ECO:0000313" key="3">
    <source>
        <dbReference type="Proteomes" id="UP000239485"/>
    </source>
</evidence>
<evidence type="ECO:0000313" key="2">
    <source>
        <dbReference type="EMBL" id="PPK96149.1"/>
    </source>
</evidence>
<proteinExistence type="predicted"/>
<feature type="region of interest" description="Disordered" evidence="1">
    <location>
        <begin position="825"/>
        <end position="855"/>
    </location>
</feature>
<feature type="region of interest" description="Disordered" evidence="1">
    <location>
        <begin position="1"/>
        <end position="25"/>
    </location>
</feature>
<gene>
    <name evidence="2" type="ORF">CLV92_105251</name>
</gene>
<sequence length="855" mass="89840">MAQDEAAGEGDAGAGTRPPPGFGVRDGRYLGTTGRWWIELRVDAAGGGLLSADLHTVGSDRQVLRFSGRGTRRAPLTPRGPRWEFAWTLDDGSTRGGWVAVAPVPDVAGAARVRFLVESGDGGAVTTVVGRVVRSGDLLRDLGLEVEVEAGVVPLRPVLVDGEHLDVEECLRRTGFAVERVGRPSSVPVPAGGRWHGVDVLGQLHASMAGAAQASLETPAWEVHLLLLSRSDRPGLLGVMFDLGEVLPRQGAAVFLEEVRAGREQEDADRRALQLLLHETGHVLNLPHRFAVDRWNSTSFMNYDWCYRGGRASARFHEEFQWAYDEDELAFLRHGPRGAVIPGGGPFGAGTDWPPGRHGSTRADGEAAAGLSLWLTRGRGAPAGIGAGDPVFLEVSLANTGDTDVAVPREALDVKAGLLRILVRRRAEDATASTDGTAQPDVEAYAPVLHRCYALDSGRVVRLQPGESLHDNLNLSGGASGSPFAEPGRYTIQPVLTLPSGDGAEAPSLLVAGEELDVTVDPPPRAAAREGFDPLPGPGVRAALALGGTAGQPEVGRALEGYLADRLAAAAGRADPDPLVAAAQRLRGLELHRRADGDPREAAHLLEDALARGGGVFDPHTEEHTRRLAANCRARATGGTAPPRAVVELTAGDGSRALLPGVLRGNRAGLAWRVFAPAASLPPAIRGTESVGVSVTVAGADGLTERLRPRRVRLLTPPGDERPGVVVLELGRPVQAAASPVFDVAAVDAAAPAGTWDLLASQGLVPAGLDAPELDVAPWAAAAGAALAGRSPDDPPPVRLEHEEAGDVDGVALWVCRLLRICEEDEPPPFDAGRPFDPWPEPREGADREPAQAAW</sequence>
<protein>
    <submittedName>
        <fullName evidence="2">Uncharacterized protein</fullName>
    </submittedName>
</protein>
<dbReference type="Proteomes" id="UP000239485">
    <property type="component" value="Unassembled WGS sequence"/>
</dbReference>
<dbReference type="EMBL" id="PTJD01000005">
    <property type="protein sequence ID" value="PPK96149.1"/>
    <property type="molecule type" value="Genomic_DNA"/>
</dbReference>
<organism evidence="2 3">
    <name type="scientific">Kineococcus xinjiangensis</name>
    <dbReference type="NCBI Taxonomy" id="512762"/>
    <lineage>
        <taxon>Bacteria</taxon>
        <taxon>Bacillati</taxon>
        <taxon>Actinomycetota</taxon>
        <taxon>Actinomycetes</taxon>
        <taxon>Kineosporiales</taxon>
        <taxon>Kineosporiaceae</taxon>
        <taxon>Kineococcus</taxon>
    </lineage>
</organism>
<reference evidence="2 3" key="1">
    <citation type="submission" date="2018-02" db="EMBL/GenBank/DDBJ databases">
        <title>Genomic Encyclopedia of Archaeal and Bacterial Type Strains, Phase II (KMG-II): from individual species to whole genera.</title>
        <authorList>
            <person name="Goeker M."/>
        </authorList>
    </citation>
    <scope>NUCLEOTIDE SEQUENCE [LARGE SCALE GENOMIC DNA]</scope>
    <source>
        <strain evidence="2 3">DSM 22857</strain>
    </source>
</reference>
<accession>A0A2S6IPJ2</accession>
<name>A0A2S6IPJ2_9ACTN</name>
<dbReference type="OrthoDB" id="827535at2"/>
<dbReference type="AlphaFoldDB" id="A0A2S6IPJ2"/>
<keyword evidence="3" id="KW-1185">Reference proteome</keyword>
<feature type="compositionally biased region" description="Basic and acidic residues" evidence="1">
    <location>
        <begin position="840"/>
        <end position="855"/>
    </location>
</feature>
<dbReference type="RefSeq" id="WP_104432509.1">
    <property type="nucleotide sequence ID" value="NZ_PTJD01000005.1"/>
</dbReference>
<comment type="caution">
    <text evidence="2">The sequence shown here is derived from an EMBL/GenBank/DDBJ whole genome shotgun (WGS) entry which is preliminary data.</text>
</comment>